<protein>
    <submittedName>
        <fullName evidence="3">Acetyltransferase</fullName>
    </submittedName>
</protein>
<dbReference type="InterPro" id="IPR000182">
    <property type="entry name" value="GNAT_dom"/>
</dbReference>
<dbReference type="Pfam" id="PF00583">
    <property type="entry name" value="Acetyltransf_1"/>
    <property type="match status" value="1"/>
</dbReference>
<dbReference type="PROSITE" id="PS51186">
    <property type="entry name" value="GNAT"/>
    <property type="match status" value="1"/>
</dbReference>
<dbReference type="Gene3D" id="3.40.630.30">
    <property type="match status" value="1"/>
</dbReference>
<dbReference type="AlphaFoldDB" id="A0A9P8CKI0"/>
<keyword evidence="4" id="KW-1185">Reference proteome</keyword>
<dbReference type="GeneID" id="70290201"/>
<evidence type="ECO:0000256" key="1">
    <source>
        <dbReference type="ARBA" id="ARBA00022679"/>
    </source>
</evidence>
<keyword evidence="1" id="KW-0808">Transferase</keyword>
<comment type="caution">
    <text evidence="3">The sequence shown here is derived from an EMBL/GenBank/DDBJ whole genome shotgun (WGS) entry which is preliminary data.</text>
</comment>
<evidence type="ECO:0000313" key="3">
    <source>
        <dbReference type="EMBL" id="KAG9250589.1"/>
    </source>
</evidence>
<accession>A0A9P8CKI0</accession>
<dbReference type="PANTHER" id="PTHR13947">
    <property type="entry name" value="GNAT FAMILY N-ACETYLTRANSFERASE"/>
    <property type="match status" value="1"/>
</dbReference>
<dbReference type="InterPro" id="IPR016181">
    <property type="entry name" value="Acyl_CoA_acyltransferase"/>
</dbReference>
<dbReference type="EMBL" id="MU251276">
    <property type="protein sequence ID" value="KAG9250589.1"/>
    <property type="molecule type" value="Genomic_DNA"/>
</dbReference>
<dbReference type="RefSeq" id="XP_046114513.1">
    <property type="nucleotide sequence ID" value="XM_046259298.1"/>
</dbReference>
<evidence type="ECO:0000313" key="4">
    <source>
        <dbReference type="Proteomes" id="UP000887229"/>
    </source>
</evidence>
<organism evidence="3 4">
    <name type="scientific">Emericellopsis atlantica</name>
    <dbReference type="NCBI Taxonomy" id="2614577"/>
    <lineage>
        <taxon>Eukaryota</taxon>
        <taxon>Fungi</taxon>
        <taxon>Dikarya</taxon>
        <taxon>Ascomycota</taxon>
        <taxon>Pezizomycotina</taxon>
        <taxon>Sordariomycetes</taxon>
        <taxon>Hypocreomycetidae</taxon>
        <taxon>Hypocreales</taxon>
        <taxon>Bionectriaceae</taxon>
        <taxon>Emericellopsis</taxon>
    </lineage>
</organism>
<name>A0A9P8CKI0_9HYPO</name>
<dbReference type="GO" id="GO:0008080">
    <property type="term" value="F:N-acetyltransferase activity"/>
    <property type="evidence" value="ECO:0007669"/>
    <property type="project" value="InterPro"/>
</dbReference>
<dbReference type="OrthoDB" id="41532at2759"/>
<dbReference type="SUPFAM" id="SSF55729">
    <property type="entry name" value="Acyl-CoA N-acyltransferases (Nat)"/>
    <property type="match status" value="1"/>
</dbReference>
<dbReference type="InterPro" id="IPR050769">
    <property type="entry name" value="NAT_camello-type"/>
</dbReference>
<proteinExistence type="predicted"/>
<sequence>MAKNTASITYRSHRPGDIGYITYRHGLIYLQDRGWGFEVEKLVARLAAEFLENYDPTMERCWVAENKEGYLGSVMLIKDQEQANTARIRLLLVEPKARGLGLGRSLVEQAIEFARSKGYSRVVLNTQSVLKPARKLYHSCGFRLTKGLGDGSFTAGSEGEIWEMALEGESV</sequence>
<dbReference type="Proteomes" id="UP000887229">
    <property type="component" value="Unassembled WGS sequence"/>
</dbReference>
<reference evidence="3" key="1">
    <citation type="journal article" date="2021" name="IMA Fungus">
        <title>Genomic characterization of three marine fungi, including Emericellopsis atlantica sp. nov. with signatures of a generalist lifestyle and marine biomass degradation.</title>
        <authorList>
            <person name="Hagestad O.C."/>
            <person name="Hou L."/>
            <person name="Andersen J.H."/>
            <person name="Hansen E.H."/>
            <person name="Altermark B."/>
            <person name="Li C."/>
            <person name="Kuhnert E."/>
            <person name="Cox R.J."/>
            <person name="Crous P.W."/>
            <person name="Spatafora J.W."/>
            <person name="Lail K."/>
            <person name="Amirebrahimi M."/>
            <person name="Lipzen A."/>
            <person name="Pangilinan J."/>
            <person name="Andreopoulos W."/>
            <person name="Hayes R.D."/>
            <person name="Ng V."/>
            <person name="Grigoriev I.V."/>
            <person name="Jackson S.A."/>
            <person name="Sutton T.D.S."/>
            <person name="Dobson A.D.W."/>
            <person name="Rama T."/>
        </authorList>
    </citation>
    <scope>NUCLEOTIDE SEQUENCE</scope>
    <source>
        <strain evidence="3">TS7</strain>
    </source>
</reference>
<evidence type="ECO:0000259" key="2">
    <source>
        <dbReference type="PROSITE" id="PS51186"/>
    </source>
</evidence>
<dbReference type="PANTHER" id="PTHR13947:SF37">
    <property type="entry name" value="LD18367P"/>
    <property type="match status" value="1"/>
</dbReference>
<gene>
    <name evidence="3" type="ORF">F5Z01DRAFT_360959</name>
</gene>
<feature type="domain" description="N-acetyltransferase" evidence="2">
    <location>
        <begin position="8"/>
        <end position="169"/>
    </location>
</feature>
<dbReference type="CDD" id="cd04301">
    <property type="entry name" value="NAT_SF"/>
    <property type="match status" value="1"/>
</dbReference>